<dbReference type="HOGENOM" id="CLU_065341_2_0_12"/>
<comment type="function">
    <text evidence="6">Specifically methylates the N7 position of a guanine in 16S rRNA.</text>
</comment>
<dbReference type="GO" id="GO:0070043">
    <property type="term" value="F:rRNA (guanine-N7-)-methyltransferase activity"/>
    <property type="evidence" value="ECO:0007669"/>
    <property type="project" value="UniProtKB-UniRule"/>
</dbReference>
<feature type="binding site" evidence="6">
    <location>
        <position position="82"/>
    </location>
    <ligand>
        <name>S-adenosyl-L-methionine</name>
        <dbReference type="ChEBI" id="CHEBI:59789"/>
    </ligand>
</feature>
<dbReference type="CDD" id="cd02440">
    <property type="entry name" value="AdoMet_MTases"/>
    <property type="match status" value="1"/>
</dbReference>
<keyword evidence="1 6" id="KW-0963">Cytoplasm</keyword>
<evidence type="ECO:0000256" key="1">
    <source>
        <dbReference type="ARBA" id="ARBA00022490"/>
    </source>
</evidence>
<feature type="binding site" evidence="6">
    <location>
        <position position="147"/>
    </location>
    <ligand>
        <name>S-adenosyl-L-methionine</name>
        <dbReference type="ChEBI" id="CHEBI:59789"/>
    </ligand>
</feature>
<dbReference type="SUPFAM" id="SSF53335">
    <property type="entry name" value="S-adenosyl-L-methionine-dependent methyltransferases"/>
    <property type="match status" value="1"/>
</dbReference>
<evidence type="ECO:0000256" key="4">
    <source>
        <dbReference type="ARBA" id="ARBA00022679"/>
    </source>
</evidence>
<dbReference type="NCBIfam" id="TIGR00138">
    <property type="entry name" value="rsmG_gidB"/>
    <property type="match status" value="1"/>
</dbReference>
<evidence type="ECO:0000256" key="3">
    <source>
        <dbReference type="ARBA" id="ARBA00022603"/>
    </source>
</evidence>
<dbReference type="PANTHER" id="PTHR31760">
    <property type="entry name" value="S-ADENOSYL-L-METHIONINE-DEPENDENT METHYLTRANSFERASES SUPERFAMILY PROTEIN"/>
    <property type="match status" value="1"/>
</dbReference>
<organism evidence="7 8">
    <name type="scientific">Sphaerochaeta pleomorpha (strain ATCC BAA-1885 / DSM 22778 / Grapes)</name>
    <dbReference type="NCBI Taxonomy" id="158190"/>
    <lineage>
        <taxon>Bacteria</taxon>
        <taxon>Pseudomonadati</taxon>
        <taxon>Spirochaetota</taxon>
        <taxon>Spirochaetia</taxon>
        <taxon>Spirochaetales</taxon>
        <taxon>Sphaerochaetaceae</taxon>
        <taxon>Sphaerochaeta</taxon>
    </lineage>
</organism>
<sequence>MATYDNLLHDSIDQLGLQFDDTQYAQLSTYIKELELWNPTYKLVGASGNELITKHIVDSLSSVPTILDLLSGKQDPTIADLGSGAGLPGIPLAIALRDYRFTLVERMGRRVGFLNNALVLCRLSDRVSVYDQDLSQVKGSFDLVTFRAFHPLYDILDAVEPILAPDGVICAYKGQEDQLRMELEQVEKQCKSKWTVSQVSLSVPYLDAQRMLCILHKG</sequence>
<dbReference type="Gene3D" id="3.40.50.150">
    <property type="entry name" value="Vaccinia Virus protein VP39"/>
    <property type="match status" value="1"/>
</dbReference>
<dbReference type="Pfam" id="PF02527">
    <property type="entry name" value="GidB"/>
    <property type="match status" value="1"/>
</dbReference>
<name>G8QSN6_SPHPG</name>
<dbReference type="InterPro" id="IPR029063">
    <property type="entry name" value="SAM-dependent_MTases_sf"/>
</dbReference>
<dbReference type="AlphaFoldDB" id="G8QSN6"/>
<evidence type="ECO:0000256" key="5">
    <source>
        <dbReference type="ARBA" id="ARBA00022691"/>
    </source>
</evidence>
<evidence type="ECO:0000256" key="6">
    <source>
        <dbReference type="HAMAP-Rule" id="MF_00074"/>
    </source>
</evidence>
<proteinExistence type="inferred from homology"/>
<dbReference type="EC" id="2.1.1.-" evidence="6"/>
<evidence type="ECO:0000313" key="7">
    <source>
        <dbReference type="EMBL" id="AEV28997.1"/>
    </source>
</evidence>
<reference evidence="7 8" key="1">
    <citation type="submission" date="2011-11" db="EMBL/GenBank/DDBJ databases">
        <title>Complete sequence of Spirochaeta sp. grapes.</title>
        <authorList>
            <consortium name="US DOE Joint Genome Institute"/>
            <person name="Lucas S."/>
            <person name="Han J."/>
            <person name="Lapidus A."/>
            <person name="Cheng J.-F."/>
            <person name="Goodwin L."/>
            <person name="Pitluck S."/>
            <person name="Peters L."/>
            <person name="Ovchinnikova G."/>
            <person name="Munk A.C."/>
            <person name="Detter J.C."/>
            <person name="Han C."/>
            <person name="Tapia R."/>
            <person name="Land M."/>
            <person name="Hauser L."/>
            <person name="Kyrpides N."/>
            <person name="Ivanova N."/>
            <person name="Pagani I."/>
            <person name="Ritalahtilisa K."/>
            <person name="Loeffler F."/>
            <person name="Woyke T."/>
        </authorList>
    </citation>
    <scope>NUCLEOTIDE SEQUENCE [LARGE SCALE GENOMIC DNA]</scope>
    <source>
        <strain evidence="8">ATCC BAA-1885 / DSM 22778 / Grapes</strain>
    </source>
</reference>
<keyword evidence="4 6" id="KW-0808">Transferase</keyword>
<dbReference type="KEGG" id="sgp:SpiGrapes_1180"/>
<dbReference type="HAMAP" id="MF_00074">
    <property type="entry name" value="16SrRNA_methyltr_G"/>
    <property type="match status" value="1"/>
</dbReference>
<dbReference type="InterPro" id="IPR003682">
    <property type="entry name" value="rRNA_ssu_MeTfrase_G"/>
</dbReference>
<dbReference type="PIRSF" id="PIRSF003078">
    <property type="entry name" value="GidB"/>
    <property type="match status" value="1"/>
</dbReference>
<dbReference type="EMBL" id="CP003155">
    <property type="protein sequence ID" value="AEV28997.1"/>
    <property type="molecule type" value="Genomic_DNA"/>
</dbReference>
<dbReference type="PANTHER" id="PTHR31760:SF0">
    <property type="entry name" value="S-ADENOSYL-L-METHIONINE-DEPENDENT METHYLTRANSFERASES SUPERFAMILY PROTEIN"/>
    <property type="match status" value="1"/>
</dbReference>
<protein>
    <recommendedName>
        <fullName evidence="6">Ribosomal RNA small subunit methyltransferase G</fullName>
        <ecNumber evidence="6">2.1.1.-</ecNumber>
    </recommendedName>
    <alternativeName>
        <fullName evidence="6">16S rRNA 7-methylguanosine methyltransferase</fullName>
        <shortName evidence="6">16S rRNA m7G methyltransferase</shortName>
    </alternativeName>
</protein>
<comment type="similarity">
    <text evidence="6">Belongs to the methyltransferase superfamily. RNA methyltransferase RsmG family.</text>
</comment>
<gene>
    <name evidence="6" type="primary">rsmG</name>
    <name evidence="7" type="ordered locus">SpiGrapes_1180</name>
</gene>
<accession>G8QSN6</accession>
<dbReference type="Proteomes" id="UP000005632">
    <property type="component" value="Chromosome"/>
</dbReference>
<dbReference type="STRING" id="158190.SpiGrapes_1180"/>
<keyword evidence="8" id="KW-1185">Reference proteome</keyword>
<dbReference type="GO" id="GO:0005829">
    <property type="term" value="C:cytosol"/>
    <property type="evidence" value="ECO:0007669"/>
    <property type="project" value="TreeGrafter"/>
</dbReference>
<feature type="binding site" evidence="6">
    <location>
        <position position="87"/>
    </location>
    <ligand>
        <name>S-adenosyl-L-methionine</name>
        <dbReference type="ChEBI" id="CHEBI:59789"/>
    </ligand>
</feature>
<dbReference type="RefSeq" id="WP_014269846.1">
    <property type="nucleotide sequence ID" value="NC_016633.1"/>
</dbReference>
<comment type="subcellular location">
    <subcellularLocation>
        <location evidence="6">Cytoplasm</location>
    </subcellularLocation>
</comment>
<keyword evidence="3 6" id="KW-0489">Methyltransferase</keyword>
<comment type="caution">
    <text evidence="6">Lacks conserved residue(s) required for the propagation of feature annotation.</text>
</comment>
<keyword evidence="5 6" id="KW-0949">S-adenosyl-L-methionine</keyword>
<evidence type="ECO:0000313" key="8">
    <source>
        <dbReference type="Proteomes" id="UP000005632"/>
    </source>
</evidence>
<keyword evidence="2 6" id="KW-0698">rRNA processing</keyword>
<evidence type="ECO:0000256" key="2">
    <source>
        <dbReference type="ARBA" id="ARBA00022552"/>
    </source>
</evidence>
<dbReference type="eggNOG" id="COG0357">
    <property type="taxonomic scope" value="Bacteria"/>
</dbReference>